<dbReference type="Pfam" id="PF00884">
    <property type="entry name" value="Sulfatase"/>
    <property type="match status" value="1"/>
</dbReference>
<evidence type="ECO:0000256" key="5">
    <source>
        <dbReference type="ARBA" id="ARBA00022837"/>
    </source>
</evidence>
<keyword evidence="3" id="KW-0479">Metal-binding</keyword>
<name>A0A6F9D6P4_9ASCI</name>
<dbReference type="PROSITE" id="PS00149">
    <property type="entry name" value="SULFATASE_2"/>
    <property type="match status" value="1"/>
</dbReference>
<dbReference type="InterPro" id="IPR047115">
    <property type="entry name" value="ARSB"/>
</dbReference>
<dbReference type="AlphaFoldDB" id="A0A6F9D6P4"/>
<dbReference type="InterPro" id="IPR000917">
    <property type="entry name" value="Sulfatase_N"/>
</dbReference>
<feature type="domain" description="Sulfatase N-terminal" evidence="8">
    <location>
        <begin position="35"/>
        <end position="359"/>
    </location>
</feature>
<feature type="signal peptide" evidence="7">
    <location>
        <begin position="1"/>
        <end position="22"/>
    </location>
</feature>
<evidence type="ECO:0000256" key="2">
    <source>
        <dbReference type="ARBA" id="ARBA00008779"/>
    </source>
</evidence>
<evidence type="ECO:0000256" key="3">
    <source>
        <dbReference type="ARBA" id="ARBA00022723"/>
    </source>
</evidence>
<reference evidence="9" key="1">
    <citation type="submission" date="2020-04" db="EMBL/GenBank/DDBJ databases">
        <authorList>
            <person name="Neveu A P."/>
        </authorList>
    </citation>
    <scope>NUCLEOTIDE SEQUENCE</scope>
    <source>
        <tissue evidence="9">Whole embryo</tissue>
    </source>
</reference>
<evidence type="ECO:0000256" key="6">
    <source>
        <dbReference type="ARBA" id="ARBA00023180"/>
    </source>
</evidence>
<keyword evidence="5" id="KW-0106">Calcium</keyword>
<dbReference type="GO" id="GO:0046872">
    <property type="term" value="F:metal ion binding"/>
    <property type="evidence" value="ECO:0007669"/>
    <property type="project" value="UniProtKB-KW"/>
</dbReference>
<dbReference type="PANTHER" id="PTHR10342:SF274">
    <property type="entry name" value="ARYLSULFATASE B"/>
    <property type="match status" value="1"/>
</dbReference>
<evidence type="ECO:0000313" key="9">
    <source>
        <dbReference type="EMBL" id="CAB3223229.1"/>
    </source>
</evidence>
<dbReference type="CDD" id="cd16029">
    <property type="entry name" value="4-S"/>
    <property type="match status" value="1"/>
</dbReference>
<protein>
    <submittedName>
        <fullName evidence="9">Arylsulfatase B-like</fullName>
    </submittedName>
</protein>
<keyword evidence="4" id="KW-0378">Hydrolase</keyword>
<dbReference type="EMBL" id="LR783079">
    <property type="protein sequence ID" value="CAB3223229.1"/>
    <property type="molecule type" value="mRNA"/>
</dbReference>
<dbReference type="InterPro" id="IPR017850">
    <property type="entry name" value="Alkaline_phosphatase_core_sf"/>
</dbReference>
<dbReference type="InterPro" id="IPR024607">
    <property type="entry name" value="Sulfatase_CS"/>
</dbReference>
<keyword evidence="6" id="KW-0325">Glycoprotein</keyword>
<feature type="chain" id="PRO_5026092657" evidence="7">
    <location>
        <begin position="23"/>
        <end position="537"/>
    </location>
</feature>
<proteinExistence type="evidence at transcript level"/>
<gene>
    <name evidence="9" type="primary">Arsb-005</name>
</gene>
<comment type="cofactor">
    <cofactor evidence="1">
        <name>Ca(2+)</name>
        <dbReference type="ChEBI" id="CHEBI:29108"/>
    </cofactor>
</comment>
<dbReference type="Gene3D" id="3.30.1120.10">
    <property type="match status" value="1"/>
</dbReference>
<dbReference type="GO" id="GO:0008484">
    <property type="term" value="F:sulfuric ester hydrolase activity"/>
    <property type="evidence" value="ECO:0007669"/>
    <property type="project" value="InterPro"/>
</dbReference>
<comment type="similarity">
    <text evidence="2">Belongs to the sulfatase family.</text>
</comment>
<evidence type="ECO:0000259" key="8">
    <source>
        <dbReference type="Pfam" id="PF00884"/>
    </source>
</evidence>
<evidence type="ECO:0000256" key="4">
    <source>
        <dbReference type="ARBA" id="ARBA00022801"/>
    </source>
</evidence>
<evidence type="ECO:0000256" key="7">
    <source>
        <dbReference type="SAM" id="SignalP"/>
    </source>
</evidence>
<accession>A0A6F9D6P4</accession>
<dbReference type="SUPFAM" id="SSF53649">
    <property type="entry name" value="Alkaline phosphatase-like"/>
    <property type="match status" value="1"/>
</dbReference>
<dbReference type="PANTHER" id="PTHR10342">
    <property type="entry name" value="ARYLSULFATASE"/>
    <property type="match status" value="1"/>
</dbReference>
<dbReference type="Gene3D" id="3.40.720.10">
    <property type="entry name" value="Alkaline Phosphatase, subunit A"/>
    <property type="match status" value="1"/>
</dbReference>
<keyword evidence="7" id="KW-0732">Signal</keyword>
<organism evidence="9">
    <name type="scientific">Phallusia mammillata</name>
    <dbReference type="NCBI Taxonomy" id="59560"/>
    <lineage>
        <taxon>Eukaryota</taxon>
        <taxon>Metazoa</taxon>
        <taxon>Chordata</taxon>
        <taxon>Tunicata</taxon>
        <taxon>Ascidiacea</taxon>
        <taxon>Phlebobranchia</taxon>
        <taxon>Ascidiidae</taxon>
        <taxon>Phallusia</taxon>
    </lineage>
</organism>
<evidence type="ECO:0000256" key="1">
    <source>
        <dbReference type="ARBA" id="ARBA00001913"/>
    </source>
</evidence>
<sequence length="537" mass="62411">MKFTKLAFLLLYLHLHLTSAEAKRKWKRLKKARKPHVVFVMADDYGFNDIGYNAEENHSQMRTPFLDSLARKGVILDNYYVQPICSPSRSQLMSGRYQIHTGLVHGVIKGPQPNALPLNNVILPEQLRKCGYKTHMIGKWHLGFYKDEYLPWNRGFQSYYGFLSGGANYYTREHCEPKRRRRYCGVDMVDSRYGPTNDTWGIYSGDLFVHRAKRIIEKHLKSKGAEKPMFLFMSLQSVHGPLQDPPNFQNRFKNITDPKRQTYARMVLSMDKSVKQLVVALKKAKMWKNTIFIFSTDNGGQTMRGGNNWPLRGRKGTLWEGGIRGVGFVHGKPLNLEAPYVNRQLIHISDWFPTIMSATKCMIVKGTQPLDGHDQWGAISLNETTKRTEILHNIDPLYKRRSSTMMRNGFDVSVRAAIRSGAWKLITGDPGMDRWIKPPEWETAEVFPRSYRSSNKTVRLFRISEDPYERMEVSEKYPEVVDLLLSRLVEYNASSVPVLYPTMQRKANPVLHGGYWLPWRNKRSNRRKEHRRSFFLV</sequence>